<evidence type="ECO:0000313" key="2">
    <source>
        <dbReference type="Proteomes" id="UP000654482"/>
    </source>
</evidence>
<reference evidence="1" key="1">
    <citation type="submission" date="2020-10" db="EMBL/GenBank/DDBJ databases">
        <authorList>
            <person name="Castelo-Branco R."/>
            <person name="Eusebio N."/>
            <person name="Adriana R."/>
            <person name="Vieira A."/>
            <person name="Brugerolle De Fraissinette N."/>
            <person name="Rezende De Castro R."/>
            <person name="Schneider M.P."/>
            <person name="Vasconcelos V."/>
            <person name="Leao P.N."/>
        </authorList>
    </citation>
    <scope>NUCLEOTIDE SEQUENCE</scope>
    <source>
        <strain evidence="1">LEGE 07157</strain>
    </source>
</reference>
<gene>
    <name evidence="1" type="ORF">IQ249_05025</name>
</gene>
<comment type="caution">
    <text evidence="1">The sequence shown here is derived from an EMBL/GenBank/DDBJ whole genome shotgun (WGS) entry which is preliminary data.</text>
</comment>
<name>A0A8J7AZ14_9CYAN</name>
<dbReference type="InterPro" id="IPR051734">
    <property type="entry name" value="VapB_TA_antitoxins"/>
</dbReference>
<protein>
    <submittedName>
        <fullName evidence="1">AbrB/MazE/SpoVT family DNA-binding domain-containing protein</fullName>
    </submittedName>
</protein>
<dbReference type="SUPFAM" id="SSF89447">
    <property type="entry name" value="AbrB/MazE/MraZ-like"/>
    <property type="match status" value="1"/>
</dbReference>
<dbReference type="PANTHER" id="PTHR37550">
    <property type="entry name" value="ANTITOXIN VAPB1"/>
    <property type="match status" value="1"/>
</dbReference>
<proteinExistence type="predicted"/>
<dbReference type="EMBL" id="JADEWZ010000005">
    <property type="protein sequence ID" value="MBE9115259.1"/>
    <property type="molecule type" value="Genomic_DNA"/>
</dbReference>
<dbReference type="RefSeq" id="WP_194028340.1">
    <property type="nucleotide sequence ID" value="NZ_JADEWZ010000005.1"/>
</dbReference>
<keyword evidence="2" id="KW-1185">Reference proteome</keyword>
<keyword evidence="1" id="KW-0238">DNA-binding</keyword>
<dbReference type="AlphaFoldDB" id="A0A8J7AZ14"/>
<evidence type="ECO:0000313" key="1">
    <source>
        <dbReference type="EMBL" id="MBE9115259.1"/>
    </source>
</evidence>
<dbReference type="GO" id="GO:0003677">
    <property type="term" value="F:DNA binding"/>
    <property type="evidence" value="ECO:0007669"/>
    <property type="project" value="UniProtKB-KW"/>
</dbReference>
<organism evidence="1 2">
    <name type="scientific">Lusitaniella coriacea LEGE 07157</name>
    <dbReference type="NCBI Taxonomy" id="945747"/>
    <lineage>
        <taxon>Bacteria</taxon>
        <taxon>Bacillati</taxon>
        <taxon>Cyanobacteriota</taxon>
        <taxon>Cyanophyceae</taxon>
        <taxon>Spirulinales</taxon>
        <taxon>Lusitaniellaceae</taxon>
        <taxon>Lusitaniella</taxon>
    </lineage>
</organism>
<dbReference type="InterPro" id="IPR037914">
    <property type="entry name" value="SpoVT-AbrB_sf"/>
</dbReference>
<dbReference type="Proteomes" id="UP000654482">
    <property type="component" value="Unassembled WGS sequence"/>
</dbReference>
<dbReference type="PANTHER" id="PTHR37550:SF3">
    <property type="entry name" value="ANTITOXIN VAPB1"/>
    <property type="match status" value="1"/>
</dbReference>
<sequence length="87" mass="9992">MNTAKLSTDGIHQIVILPEDFQLAGTEVYIKKIGNAIVLIATDNPWQSLFESLEEFSEDFMITREQPPLDVREFSRITHLSLENWAE</sequence>
<accession>A0A8J7AZ14</accession>